<comment type="catalytic activity">
    <reaction evidence="6 7 8">
        <text>Hydrolysis of proteins to small peptides in the presence of ATP and magnesium. alpha-casein is the usual test substrate. In the absence of ATP, only oligopeptides shorter than five residues are hydrolyzed (such as succinyl-Leu-Tyr-|-NHMec, and Leu-Tyr-Leu-|-Tyr-Trp, in which cleavage of the -Tyr-|-Leu- and -Tyr-|-Trp bonds also occurs).</text>
        <dbReference type="EC" id="3.4.21.92"/>
    </reaction>
</comment>
<dbReference type="PRINTS" id="PR00127">
    <property type="entry name" value="CLPPROTEASEP"/>
</dbReference>
<dbReference type="Pfam" id="PF00574">
    <property type="entry name" value="CLP_protease"/>
    <property type="match status" value="1"/>
</dbReference>
<evidence type="ECO:0000256" key="4">
    <source>
        <dbReference type="ARBA" id="ARBA00022801"/>
    </source>
</evidence>
<dbReference type="GO" id="GO:0009368">
    <property type="term" value="C:endopeptidase Clp complex"/>
    <property type="evidence" value="ECO:0007669"/>
    <property type="project" value="TreeGrafter"/>
</dbReference>
<dbReference type="GO" id="GO:0051117">
    <property type="term" value="F:ATPase binding"/>
    <property type="evidence" value="ECO:0007669"/>
    <property type="project" value="TreeGrafter"/>
</dbReference>
<evidence type="ECO:0000256" key="7">
    <source>
        <dbReference type="HAMAP-Rule" id="MF_00444"/>
    </source>
</evidence>
<evidence type="ECO:0000256" key="6">
    <source>
        <dbReference type="ARBA" id="ARBA00034021"/>
    </source>
</evidence>
<dbReference type="GO" id="GO:0006515">
    <property type="term" value="P:protein quality control for misfolded or incompletely synthesized proteins"/>
    <property type="evidence" value="ECO:0007669"/>
    <property type="project" value="TreeGrafter"/>
</dbReference>
<dbReference type="AlphaFoldDB" id="A0A0K1QAB0"/>
<evidence type="ECO:0000313" key="12">
    <source>
        <dbReference type="Proteomes" id="UP000064967"/>
    </source>
</evidence>
<dbReference type="EC" id="3.4.21.92" evidence="7"/>
<protein>
    <recommendedName>
        <fullName evidence="7 9">ATP-dependent Clp protease proteolytic subunit</fullName>
        <ecNumber evidence="7">3.4.21.92</ecNumber>
    </recommendedName>
    <alternativeName>
        <fullName evidence="7">Endopeptidase Clp</fullName>
    </alternativeName>
</protein>
<evidence type="ECO:0000256" key="10">
    <source>
        <dbReference type="SAM" id="MobiDB-lite"/>
    </source>
</evidence>
<dbReference type="InterPro" id="IPR033135">
    <property type="entry name" value="ClpP_His_AS"/>
</dbReference>
<proteinExistence type="inferred from homology"/>
<dbReference type="OrthoDB" id="9802800at2"/>
<dbReference type="PANTHER" id="PTHR10381:SF70">
    <property type="entry name" value="ATP-DEPENDENT CLP PROTEASE PROTEOLYTIC SUBUNIT"/>
    <property type="match status" value="1"/>
</dbReference>
<reference evidence="11 12" key="1">
    <citation type="submission" date="2015-08" db="EMBL/GenBank/DDBJ databases">
        <authorList>
            <person name="Babu N.S."/>
            <person name="Beckwith C.J."/>
            <person name="Beseler K.G."/>
            <person name="Brison A."/>
            <person name="Carone J.V."/>
            <person name="Caskin T.P."/>
            <person name="Diamond M."/>
            <person name="Durham M.E."/>
            <person name="Foxe J.M."/>
            <person name="Go M."/>
            <person name="Henderson B.A."/>
            <person name="Jones I.B."/>
            <person name="McGettigan J.A."/>
            <person name="Micheletti S.J."/>
            <person name="Nasrallah M.E."/>
            <person name="Ortiz D."/>
            <person name="Piller C.R."/>
            <person name="Privatt S.R."/>
            <person name="Schneider S.L."/>
            <person name="Sharp S."/>
            <person name="Smith T.C."/>
            <person name="Stanton J.D."/>
            <person name="Ullery H.E."/>
            <person name="Wilson R.J."/>
            <person name="Serrano M.G."/>
            <person name="Buck G."/>
            <person name="Lee V."/>
            <person name="Wang Y."/>
            <person name="Carvalho R."/>
            <person name="Voegtly L."/>
            <person name="Shi R."/>
            <person name="Duckworth R."/>
            <person name="Johnson A."/>
            <person name="Loviza R."/>
            <person name="Walstead R."/>
            <person name="Shah Z."/>
            <person name="Kiflezghi M."/>
            <person name="Wade K."/>
            <person name="Ball S.L."/>
            <person name="Bradley K.W."/>
            <person name="Asai D.J."/>
            <person name="Bowman C.A."/>
            <person name="Russell D.A."/>
            <person name="Pope W.H."/>
            <person name="Jacobs-Sera D."/>
            <person name="Hendrix R.W."/>
            <person name="Hatfull G.F."/>
        </authorList>
    </citation>
    <scope>NUCLEOTIDE SEQUENCE [LARGE SCALE GENOMIC DNA]</scope>
    <source>
        <strain evidence="11 12">DSM 27648</strain>
    </source>
</reference>
<feature type="compositionally biased region" description="Basic and acidic residues" evidence="10">
    <location>
        <begin position="1"/>
        <end position="20"/>
    </location>
</feature>
<dbReference type="HAMAP" id="MF_00444">
    <property type="entry name" value="ClpP"/>
    <property type="match status" value="1"/>
</dbReference>
<evidence type="ECO:0000256" key="5">
    <source>
        <dbReference type="ARBA" id="ARBA00022825"/>
    </source>
</evidence>
<comment type="similarity">
    <text evidence="1 7 9">Belongs to the peptidase S14 family.</text>
</comment>
<dbReference type="NCBIfam" id="NF009205">
    <property type="entry name" value="PRK12553.1"/>
    <property type="match status" value="1"/>
</dbReference>
<dbReference type="SUPFAM" id="SSF52096">
    <property type="entry name" value="ClpP/crotonase"/>
    <property type="match status" value="1"/>
</dbReference>
<dbReference type="InterPro" id="IPR023562">
    <property type="entry name" value="ClpP/TepA"/>
</dbReference>
<dbReference type="GO" id="GO:0005737">
    <property type="term" value="C:cytoplasm"/>
    <property type="evidence" value="ECO:0007669"/>
    <property type="project" value="UniProtKB-SubCell"/>
</dbReference>
<evidence type="ECO:0000256" key="3">
    <source>
        <dbReference type="ARBA" id="ARBA00022670"/>
    </source>
</evidence>
<evidence type="ECO:0000256" key="9">
    <source>
        <dbReference type="RuleBase" id="RU003567"/>
    </source>
</evidence>
<dbReference type="GO" id="GO:0004176">
    <property type="term" value="F:ATP-dependent peptidase activity"/>
    <property type="evidence" value="ECO:0007669"/>
    <property type="project" value="InterPro"/>
</dbReference>
<dbReference type="PROSITE" id="PS00382">
    <property type="entry name" value="CLP_PROTEASE_HIS"/>
    <property type="match status" value="1"/>
</dbReference>
<keyword evidence="4 7" id="KW-0378">Hydrolase</keyword>
<dbReference type="KEGG" id="llu:AKJ09_09013"/>
<keyword evidence="5 7" id="KW-0720">Serine protease</keyword>
<dbReference type="RefSeq" id="WP_146653282.1">
    <property type="nucleotide sequence ID" value="NZ_CP012333.1"/>
</dbReference>
<dbReference type="PANTHER" id="PTHR10381">
    <property type="entry name" value="ATP-DEPENDENT CLP PROTEASE PROTEOLYTIC SUBUNIT"/>
    <property type="match status" value="1"/>
</dbReference>
<dbReference type="STRING" id="1391654.AKJ09_09013"/>
<name>A0A0K1QAB0_9BACT</name>
<dbReference type="InterPro" id="IPR029045">
    <property type="entry name" value="ClpP/crotonase-like_dom_sf"/>
</dbReference>
<organism evidence="11 12">
    <name type="scientific">Labilithrix luteola</name>
    <dbReference type="NCBI Taxonomy" id="1391654"/>
    <lineage>
        <taxon>Bacteria</taxon>
        <taxon>Pseudomonadati</taxon>
        <taxon>Myxococcota</taxon>
        <taxon>Polyangia</taxon>
        <taxon>Polyangiales</taxon>
        <taxon>Labilitrichaceae</taxon>
        <taxon>Labilithrix</taxon>
    </lineage>
</organism>
<comment type="function">
    <text evidence="7">Cleaves peptides in various proteins in a process that requires ATP hydrolysis. Has a chymotrypsin-like activity. Plays a major role in the degradation of misfolded proteins.</text>
</comment>
<accession>A0A0K1QAB0</accession>
<dbReference type="CDD" id="cd07017">
    <property type="entry name" value="S14_ClpP_2"/>
    <property type="match status" value="1"/>
</dbReference>
<dbReference type="EMBL" id="CP012333">
    <property type="protein sequence ID" value="AKV02350.1"/>
    <property type="molecule type" value="Genomic_DNA"/>
</dbReference>
<keyword evidence="12" id="KW-1185">Reference proteome</keyword>
<keyword evidence="3 7" id="KW-0645">Protease</keyword>
<keyword evidence="2 7" id="KW-0963">Cytoplasm</keyword>
<dbReference type="PATRIC" id="fig|1391654.3.peg.9137"/>
<dbReference type="Gene3D" id="3.90.226.10">
    <property type="entry name" value="2-enoyl-CoA Hydratase, Chain A, domain 1"/>
    <property type="match status" value="1"/>
</dbReference>
<sequence>MARLGQAHDARVMPKEKKEEEDNPSLPQGAFLDRAADALFSARTVLIYGEVNTALARSVSAQLVALASSSDAPIRVLVHSQGGHVEAGDTIHDLVRAVAPDVIMIGTGWVASAGALIYSAAKKENRYALPNTRFLLHQPLGGAGGPASDIEIEATQILQMRERLNRIFAKATGQEYEKICRDTERNFWMNAKEAITYGLVNRVVDRLADIPSPRAS</sequence>
<dbReference type="GO" id="GO:0004252">
    <property type="term" value="F:serine-type endopeptidase activity"/>
    <property type="evidence" value="ECO:0007669"/>
    <property type="project" value="UniProtKB-UniRule"/>
</dbReference>
<comment type="subcellular location">
    <subcellularLocation>
        <location evidence="7">Cytoplasm</location>
    </subcellularLocation>
</comment>
<evidence type="ECO:0000256" key="1">
    <source>
        <dbReference type="ARBA" id="ARBA00007039"/>
    </source>
</evidence>
<feature type="region of interest" description="Disordered" evidence="10">
    <location>
        <begin position="1"/>
        <end position="28"/>
    </location>
</feature>
<comment type="subunit">
    <text evidence="7">Fourteen ClpP subunits assemble into 2 heptameric rings which stack back to back to give a disk-like structure with a central cavity, resembling the structure of eukaryotic proteasomes.</text>
</comment>
<dbReference type="Proteomes" id="UP000064967">
    <property type="component" value="Chromosome"/>
</dbReference>
<gene>
    <name evidence="7" type="primary">clpP</name>
    <name evidence="11" type="ORF">AKJ09_09013</name>
</gene>
<feature type="active site" evidence="7 8">
    <location>
        <position position="137"/>
    </location>
</feature>
<evidence type="ECO:0000256" key="8">
    <source>
        <dbReference type="PROSITE-ProRule" id="PRU10086"/>
    </source>
</evidence>
<evidence type="ECO:0000313" key="11">
    <source>
        <dbReference type="EMBL" id="AKV02350.1"/>
    </source>
</evidence>
<feature type="active site" description="Nucleophile" evidence="7">
    <location>
        <position position="112"/>
    </location>
</feature>
<dbReference type="InterPro" id="IPR001907">
    <property type="entry name" value="ClpP"/>
</dbReference>
<evidence type="ECO:0000256" key="2">
    <source>
        <dbReference type="ARBA" id="ARBA00022490"/>
    </source>
</evidence>